<dbReference type="InterPro" id="IPR001962">
    <property type="entry name" value="Asn_synthase"/>
</dbReference>
<organism evidence="2 3">
    <name type="scientific">Prauserella flavalba</name>
    <dbReference type="NCBI Taxonomy" id="1477506"/>
    <lineage>
        <taxon>Bacteria</taxon>
        <taxon>Bacillati</taxon>
        <taxon>Actinomycetota</taxon>
        <taxon>Actinomycetes</taxon>
        <taxon>Pseudonocardiales</taxon>
        <taxon>Pseudonocardiaceae</taxon>
        <taxon>Prauserella</taxon>
    </lineage>
</organism>
<evidence type="ECO:0000313" key="2">
    <source>
        <dbReference type="EMBL" id="PXY37841.1"/>
    </source>
</evidence>
<reference evidence="2 3" key="1">
    <citation type="submission" date="2016-07" db="EMBL/GenBank/DDBJ databases">
        <title>Draft genome sequence of Prauserella sp. YIM 121212, isolated from alkaline soil.</title>
        <authorList>
            <person name="Ruckert C."/>
            <person name="Albersmeier A."/>
            <person name="Jiang C.-L."/>
            <person name="Jiang Y."/>
            <person name="Kalinowski J."/>
            <person name="Schneider O."/>
            <person name="Winkler A."/>
            <person name="Zotchev S.B."/>
        </authorList>
    </citation>
    <scope>NUCLEOTIDE SEQUENCE [LARGE SCALE GENOMIC DNA]</scope>
    <source>
        <strain evidence="2 3">YIM 121212</strain>
    </source>
</reference>
<sequence>MPGSCTDDRRTVLPRLSAREIALGCPVGSVPLLLARAARVDPDPVRALRDAVRPALLRPPCVVAFSGGRDSSLLLAVAADLAAREGLPAPIAVTFRYPGDPAADETSWQEKLLAHLGSRIEWIRRDINGELDVLGPLTAPVLRAHGAPVYPAALGNTVLLARYARGGSLVTGNGGDEVLGGHRAAVLRAVVRRRGRGLTGADWRLAATCAAPASVRRHRARRVLGDAPWLRPAVRRELGVDGAARPLRFDRSVWSALAPRAVVVGRRTRAAVAREYDCALVEPLGAAGFVASYAAFGGPWGGLTRAEGTRLLAGELLPAEVVSRRDKAYFNASRFGAVSRAFAREWDGGGVDAGLVDPDALRAAWLADVPPASTALLLQQAWLASTEER</sequence>
<dbReference type="Pfam" id="PF00733">
    <property type="entry name" value="Asn_synthase"/>
    <property type="match status" value="1"/>
</dbReference>
<protein>
    <recommendedName>
        <fullName evidence="1">Asparagine synthetase domain-containing protein</fullName>
    </recommendedName>
</protein>
<gene>
    <name evidence="2" type="ORF">BA062_04315</name>
</gene>
<dbReference type="RefSeq" id="WP_110334715.1">
    <property type="nucleotide sequence ID" value="NZ_JBHVKT010000011.1"/>
</dbReference>
<evidence type="ECO:0000313" key="3">
    <source>
        <dbReference type="Proteomes" id="UP000247892"/>
    </source>
</evidence>
<dbReference type="OrthoDB" id="3361376at2"/>
<name>A0A318LVL6_9PSEU</name>
<keyword evidence="3" id="KW-1185">Reference proteome</keyword>
<dbReference type="SUPFAM" id="SSF52402">
    <property type="entry name" value="Adenine nucleotide alpha hydrolases-like"/>
    <property type="match status" value="1"/>
</dbReference>
<proteinExistence type="predicted"/>
<dbReference type="GO" id="GO:0006529">
    <property type="term" value="P:asparagine biosynthetic process"/>
    <property type="evidence" value="ECO:0007669"/>
    <property type="project" value="InterPro"/>
</dbReference>
<accession>A0A318LVL6</accession>
<dbReference type="EMBL" id="MASU01000002">
    <property type="protein sequence ID" value="PXY37841.1"/>
    <property type="molecule type" value="Genomic_DNA"/>
</dbReference>
<dbReference type="Gene3D" id="3.40.50.620">
    <property type="entry name" value="HUPs"/>
    <property type="match status" value="1"/>
</dbReference>
<feature type="domain" description="Asparagine synthetase" evidence="1">
    <location>
        <begin position="47"/>
        <end position="226"/>
    </location>
</feature>
<dbReference type="GO" id="GO:0004066">
    <property type="term" value="F:asparagine synthase (glutamine-hydrolyzing) activity"/>
    <property type="evidence" value="ECO:0007669"/>
    <property type="project" value="InterPro"/>
</dbReference>
<evidence type="ECO:0000259" key="1">
    <source>
        <dbReference type="Pfam" id="PF00733"/>
    </source>
</evidence>
<dbReference type="InterPro" id="IPR014729">
    <property type="entry name" value="Rossmann-like_a/b/a_fold"/>
</dbReference>
<dbReference type="AlphaFoldDB" id="A0A318LVL6"/>
<dbReference type="Proteomes" id="UP000247892">
    <property type="component" value="Unassembled WGS sequence"/>
</dbReference>
<comment type="caution">
    <text evidence="2">The sequence shown here is derived from an EMBL/GenBank/DDBJ whole genome shotgun (WGS) entry which is preliminary data.</text>
</comment>